<dbReference type="EMBL" id="FQUM01000028">
    <property type="protein sequence ID" value="SHG05466.1"/>
    <property type="molecule type" value="Genomic_DNA"/>
</dbReference>
<organism evidence="2 3">
    <name type="scientific">Mariniphaga anaerophila</name>
    <dbReference type="NCBI Taxonomy" id="1484053"/>
    <lineage>
        <taxon>Bacteria</taxon>
        <taxon>Pseudomonadati</taxon>
        <taxon>Bacteroidota</taxon>
        <taxon>Bacteroidia</taxon>
        <taxon>Marinilabiliales</taxon>
        <taxon>Prolixibacteraceae</taxon>
        <taxon>Mariniphaga</taxon>
    </lineage>
</organism>
<evidence type="ECO:0000313" key="3">
    <source>
        <dbReference type="Proteomes" id="UP000184164"/>
    </source>
</evidence>
<name>A0A1M5GP43_9BACT</name>
<dbReference type="AlphaFoldDB" id="A0A1M5GP43"/>
<reference evidence="2 3" key="1">
    <citation type="submission" date="2016-11" db="EMBL/GenBank/DDBJ databases">
        <authorList>
            <person name="Jaros S."/>
            <person name="Januszkiewicz K."/>
            <person name="Wedrychowicz H."/>
        </authorList>
    </citation>
    <scope>NUCLEOTIDE SEQUENCE [LARGE SCALE GENOMIC DNA]</scope>
    <source>
        <strain evidence="2 3">DSM 26910</strain>
    </source>
</reference>
<proteinExistence type="predicted"/>
<keyword evidence="3" id="KW-1185">Reference proteome</keyword>
<dbReference type="Proteomes" id="UP000184164">
    <property type="component" value="Unassembled WGS sequence"/>
</dbReference>
<dbReference type="STRING" id="1484053.SAMN05444274_1286"/>
<gene>
    <name evidence="2" type="ORF">SAMN05444274_1286</name>
</gene>
<feature type="region of interest" description="Disordered" evidence="1">
    <location>
        <begin position="32"/>
        <end position="52"/>
    </location>
</feature>
<protein>
    <submittedName>
        <fullName evidence="2">Uncharacterized protein</fullName>
    </submittedName>
</protein>
<evidence type="ECO:0000256" key="1">
    <source>
        <dbReference type="SAM" id="MobiDB-lite"/>
    </source>
</evidence>
<accession>A0A1M5GP43</accession>
<evidence type="ECO:0000313" key="2">
    <source>
        <dbReference type="EMBL" id="SHG05466.1"/>
    </source>
</evidence>
<sequence>MNKKLSLTQYILQGGVRWYANCGFSHRSSVSFGQERSPKSAPTTCTNRYRQV</sequence>